<sequence>MSDKKKSLSMAESFLERAGHKLDEAREHLKMFHYAESISSSQECIELSIKAIFLLSQEEYPKKHEFDEEEFERVLSRIPRSLEYLEFHKVYLYSKFWLQFYTVAKYGLEKLGVGADKLFEKEEAELAIKHAERCRYVAQRLFYEVKYEESS</sequence>
<feature type="domain" description="HEPN" evidence="1">
    <location>
        <begin position="15"/>
        <end position="134"/>
    </location>
</feature>
<evidence type="ECO:0000259" key="1">
    <source>
        <dbReference type="PROSITE" id="PS50910"/>
    </source>
</evidence>
<organism evidence="2 3">
    <name type="scientific">Candidatus Methanodesulfokora washburnensis</name>
    <dbReference type="NCBI Taxonomy" id="2478471"/>
    <lineage>
        <taxon>Archaea</taxon>
        <taxon>Thermoproteota</taxon>
        <taxon>Candidatus Korarchaeia</taxon>
        <taxon>Candidatus Korarchaeia incertae sedis</taxon>
        <taxon>Candidatus Methanodesulfokora</taxon>
    </lineage>
</organism>
<dbReference type="SUPFAM" id="SSF81593">
    <property type="entry name" value="Nucleotidyltransferase substrate binding subunit/domain"/>
    <property type="match status" value="1"/>
</dbReference>
<accession>A0A520KI72</accession>
<proteinExistence type="predicted"/>
<dbReference type="Pfam" id="PF05168">
    <property type="entry name" value="HEPN"/>
    <property type="match status" value="1"/>
</dbReference>
<dbReference type="Proteomes" id="UP000316217">
    <property type="component" value="Unassembled WGS sequence"/>
</dbReference>
<dbReference type="Gene3D" id="1.20.120.330">
    <property type="entry name" value="Nucleotidyltransferases domain 2"/>
    <property type="match status" value="1"/>
</dbReference>
<comment type="caution">
    <text evidence="2">The sequence shown here is derived from an EMBL/GenBank/DDBJ whole genome shotgun (WGS) entry which is preliminary data.</text>
</comment>
<protein>
    <submittedName>
        <fullName evidence="2">HEPN domain-containing protein</fullName>
    </submittedName>
</protein>
<dbReference type="InterPro" id="IPR007842">
    <property type="entry name" value="HEPN_dom"/>
</dbReference>
<gene>
    <name evidence="2" type="ORF">EF810_06260</name>
</gene>
<name>A0A520KI72_9CREN</name>
<evidence type="ECO:0000313" key="2">
    <source>
        <dbReference type="EMBL" id="RZN60106.1"/>
    </source>
</evidence>
<evidence type="ECO:0000313" key="3">
    <source>
        <dbReference type="Proteomes" id="UP000316217"/>
    </source>
</evidence>
<dbReference type="EMBL" id="RXII01000095">
    <property type="protein sequence ID" value="RZN60106.1"/>
    <property type="molecule type" value="Genomic_DNA"/>
</dbReference>
<dbReference type="PROSITE" id="PS50910">
    <property type="entry name" value="HEPN"/>
    <property type="match status" value="1"/>
</dbReference>
<dbReference type="AlphaFoldDB" id="A0A520KI72"/>
<reference evidence="2 3" key="1">
    <citation type="journal article" date="2019" name="Nat. Microbiol.">
        <title>Wide diversity of methane and short-chain alkane metabolisms in uncultured archaea.</title>
        <authorList>
            <person name="Borrel G."/>
            <person name="Adam P.S."/>
            <person name="McKay L.J."/>
            <person name="Chen L.X."/>
            <person name="Sierra-Garcia I.N."/>
            <person name="Sieber C.M."/>
            <person name="Letourneur Q."/>
            <person name="Ghozlane A."/>
            <person name="Andersen G.L."/>
            <person name="Li W.J."/>
            <person name="Hallam S.J."/>
            <person name="Muyzer G."/>
            <person name="de Oliveira V.M."/>
            <person name="Inskeep W.P."/>
            <person name="Banfield J.F."/>
            <person name="Gribaldo S."/>
        </authorList>
    </citation>
    <scope>NUCLEOTIDE SEQUENCE [LARGE SCALE GENOMIC DNA]</scope>
    <source>
        <strain evidence="2">NM4</strain>
    </source>
</reference>